<organism evidence="1 2">
    <name type="scientific">Protopolystoma xenopodis</name>
    <dbReference type="NCBI Taxonomy" id="117903"/>
    <lineage>
        <taxon>Eukaryota</taxon>
        <taxon>Metazoa</taxon>
        <taxon>Spiralia</taxon>
        <taxon>Lophotrochozoa</taxon>
        <taxon>Platyhelminthes</taxon>
        <taxon>Monogenea</taxon>
        <taxon>Polyopisthocotylea</taxon>
        <taxon>Polystomatidea</taxon>
        <taxon>Polystomatidae</taxon>
        <taxon>Protopolystoma</taxon>
    </lineage>
</organism>
<evidence type="ECO:0000313" key="2">
    <source>
        <dbReference type="Proteomes" id="UP000784294"/>
    </source>
</evidence>
<gene>
    <name evidence="1" type="ORF">PXEA_LOCUS16853</name>
</gene>
<keyword evidence="2" id="KW-1185">Reference proteome</keyword>
<reference evidence="1" key="1">
    <citation type="submission" date="2018-11" db="EMBL/GenBank/DDBJ databases">
        <authorList>
            <consortium name="Pathogen Informatics"/>
        </authorList>
    </citation>
    <scope>NUCLEOTIDE SEQUENCE</scope>
</reference>
<proteinExistence type="predicted"/>
<evidence type="ECO:0000313" key="1">
    <source>
        <dbReference type="EMBL" id="VEL23413.1"/>
    </source>
</evidence>
<sequence>MTPSLNSPLRITNTATWLTYLVSFDVDTSSTAHADLTALPGTRLIASFSPVTKASSKDCEQNLSVLLPVCSAPQSKEDGLKICARFRLFEPFQSTCSKQTQVLILLLFP</sequence>
<dbReference type="Proteomes" id="UP000784294">
    <property type="component" value="Unassembled WGS sequence"/>
</dbReference>
<accession>A0A3S5CNI7</accession>
<name>A0A3S5CNI7_9PLAT</name>
<dbReference type="EMBL" id="CAAALY010061750">
    <property type="protein sequence ID" value="VEL23413.1"/>
    <property type="molecule type" value="Genomic_DNA"/>
</dbReference>
<protein>
    <submittedName>
        <fullName evidence="1">Uncharacterized protein</fullName>
    </submittedName>
</protein>
<comment type="caution">
    <text evidence="1">The sequence shown here is derived from an EMBL/GenBank/DDBJ whole genome shotgun (WGS) entry which is preliminary data.</text>
</comment>
<dbReference type="AlphaFoldDB" id="A0A3S5CNI7"/>